<dbReference type="InterPro" id="IPR047057">
    <property type="entry name" value="MerR_fam"/>
</dbReference>
<proteinExistence type="predicted"/>
<evidence type="ECO:0000313" key="4">
    <source>
        <dbReference type="Proteomes" id="UP000189627"/>
    </source>
</evidence>
<dbReference type="OrthoDB" id="9810140at2"/>
<keyword evidence="1" id="KW-0238">DNA-binding</keyword>
<evidence type="ECO:0000313" key="3">
    <source>
        <dbReference type="EMBL" id="AQV93615.1"/>
    </source>
</evidence>
<dbReference type="GO" id="GO:0003700">
    <property type="term" value="F:DNA-binding transcription factor activity"/>
    <property type="evidence" value="ECO:0007669"/>
    <property type="project" value="InterPro"/>
</dbReference>
<organism evidence="3 4">
    <name type="scientific">Cupriavidus necator</name>
    <name type="common">Alcaligenes eutrophus</name>
    <name type="synonym">Ralstonia eutropha</name>
    <dbReference type="NCBI Taxonomy" id="106590"/>
    <lineage>
        <taxon>Bacteria</taxon>
        <taxon>Pseudomonadati</taxon>
        <taxon>Pseudomonadota</taxon>
        <taxon>Betaproteobacteria</taxon>
        <taxon>Burkholderiales</taxon>
        <taxon>Burkholderiaceae</taxon>
        <taxon>Cupriavidus</taxon>
    </lineage>
</organism>
<dbReference type="KEGG" id="cuh:BJN34_06870"/>
<dbReference type="EMBL" id="CP017757">
    <property type="protein sequence ID" value="AQV93615.1"/>
    <property type="molecule type" value="Genomic_DNA"/>
</dbReference>
<dbReference type="InterPro" id="IPR000551">
    <property type="entry name" value="MerR-type_HTH_dom"/>
</dbReference>
<dbReference type="Proteomes" id="UP000189627">
    <property type="component" value="Chromosome 1"/>
</dbReference>
<dbReference type="RefSeq" id="WP_078195948.1">
    <property type="nucleotide sequence ID" value="NZ_CP017757.2"/>
</dbReference>
<dbReference type="Gene3D" id="1.10.1660.10">
    <property type="match status" value="1"/>
</dbReference>
<dbReference type="Pfam" id="PF13411">
    <property type="entry name" value="MerR_1"/>
    <property type="match status" value="1"/>
</dbReference>
<dbReference type="SUPFAM" id="SSF46955">
    <property type="entry name" value="Putative DNA-binding domain"/>
    <property type="match status" value="1"/>
</dbReference>
<dbReference type="PANTHER" id="PTHR30204:SF15">
    <property type="entry name" value="BLL5018 PROTEIN"/>
    <property type="match status" value="1"/>
</dbReference>
<dbReference type="SMART" id="SM00422">
    <property type="entry name" value="HTH_MERR"/>
    <property type="match status" value="1"/>
</dbReference>
<dbReference type="FunFam" id="1.10.1660.10:FF:000003">
    <property type="entry name" value="MerR family transcriptional regulator"/>
    <property type="match status" value="1"/>
</dbReference>
<accession>A0A1U9UN82</accession>
<evidence type="ECO:0000259" key="2">
    <source>
        <dbReference type="PROSITE" id="PS50937"/>
    </source>
</evidence>
<dbReference type="InterPro" id="IPR009061">
    <property type="entry name" value="DNA-bd_dom_put_sf"/>
</dbReference>
<dbReference type="GO" id="GO:0003677">
    <property type="term" value="F:DNA binding"/>
    <property type="evidence" value="ECO:0007669"/>
    <property type="project" value="UniProtKB-KW"/>
</dbReference>
<dbReference type="AlphaFoldDB" id="A0A1U9UN82"/>
<sequence length="141" mass="16138">MSDKSSDRIALPPIPAKRYFTIGEVSELCAVKPHVLRYWEQEFTQLKPVKRRGNRRYYQHHEVLLIRRIRDLLYEQGFTINGARNRLDEGRHHSATTAAQEAVEASDESAAALSVDIAGLRNELVEVQHLLAQLREIAKHG</sequence>
<dbReference type="CDD" id="cd04765">
    <property type="entry name" value="HTH_MlrA-like_sg2"/>
    <property type="match status" value="1"/>
</dbReference>
<gene>
    <name evidence="3" type="ORF">BJN34_06870</name>
</gene>
<evidence type="ECO:0000256" key="1">
    <source>
        <dbReference type="ARBA" id="ARBA00023125"/>
    </source>
</evidence>
<dbReference type="PROSITE" id="PS50937">
    <property type="entry name" value="HTH_MERR_2"/>
    <property type="match status" value="1"/>
</dbReference>
<name>A0A1U9UN82_CUPNE</name>
<protein>
    <submittedName>
        <fullName evidence="3">MerR family transcriptional regulator</fullName>
    </submittedName>
</protein>
<dbReference type="PANTHER" id="PTHR30204">
    <property type="entry name" value="REDOX-CYCLING DRUG-SENSING TRANSCRIPTIONAL ACTIVATOR SOXR"/>
    <property type="match status" value="1"/>
</dbReference>
<feature type="domain" description="HTH merR-type" evidence="2">
    <location>
        <begin position="19"/>
        <end position="89"/>
    </location>
</feature>
<reference evidence="4" key="1">
    <citation type="submission" date="2017-02" db="EMBL/GenBank/DDBJ databases">
        <title>Complete genome sequence of Cupriavidus necator strain NH9, a 3-chlorobenzoate degrader.</title>
        <authorList>
            <person name="Moriuchi R."/>
            <person name="Dohra H."/>
            <person name="Ogawa N."/>
        </authorList>
    </citation>
    <scope>NUCLEOTIDE SEQUENCE [LARGE SCALE GENOMIC DNA]</scope>
    <source>
        <strain evidence="4">NH9</strain>
    </source>
</reference>